<evidence type="ECO:0000313" key="2">
    <source>
        <dbReference type="Proteomes" id="UP001054945"/>
    </source>
</evidence>
<keyword evidence="2" id="KW-1185">Reference proteome</keyword>
<name>A0AAV4NSZ3_CAEEX</name>
<sequence length="74" mass="8287">MVENVAHLSFLFSNEDPQDLLPLIYLRDGRCSMKTGRNWIPDKGGSVAASVAKKTWNARGRSMIFLLPACFSWA</sequence>
<gene>
    <name evidence="1" type="ORF">CEXT_640001</name>
</gene>
<protein>
    <submittedName>
        <fullName evidence="1">Uncharacterized protein</fullName>
    </submittedName>
</protein>
<reference evidence="1 2" key="1">
    <citation type="submission" date="2021-06" db="EMBL/GenBank/DDBJ databases">
        <title>Caerostris extrusa draft genome.</title>
        <authorList>
            <person name="Kono N."/>
            <person name="Arakawa K."/>
        </authorList>
    </citation>
    <scope>NUCLEOTIDE SEQUENCE [LARGE SCALE GENOMIC DNA]</scope>
</reference>
<dbReference type="Proteomes" id="UP001054945">
    <property type="component" value="Unassembled WGS sequence"/>
</dbReference>
<accession>A0AAV4NSZ3</accession>
<comment type="caution">
    <text evidence="1">The sequence shown here is derived from an EMBL/GenBank/DDBJ whole genome shotgun (WGS) entry which is preliminary data.</text>
</comment>
<evidence type="ECO:0000313" key="1">
    <source>
        <dbReference type="EMBL" id="GIX88075.1"/>
    </source>
</evidence>
<dbReference type="AlphaFoldDB" id="A0AAV4NSZ3"/>
<proteinExistence type="predicted"/>
<dbReference type="EMBL" id="BPLR01021291">
    <property type="protein sequence ID" value="GIX88075.1"/>
    <property type="molecule type" value="Genomic_DNA"/>
</dbReference>
<organism evidence="1 2">
    <name type="scientific">Caerostris extrusa</name>
    <name type="common">Bark spider</name>
    <name type="synonym">Caerostris bankana</name>
    <dbReference type="NCBI Taxonomy" id="172846"/>
    <lineage>
        <taxon>Eukaryota</taxon>
        <taxon>Metazoa</taxon>
        <taxon>Ecdysozoa</taxon>
        <taxon>Arthropoda</taxon>
        <taxon>Chelicerata</taxon>
        <taxon>Arachnida</taxon>
        <taxon>Araneae</taxon>
        <taxon>Araneomorphae</taxon>
        <taxon>Entelegynae</taxon>
        <taxon>Araneoidea</taxon>
        <taxon>Araneidae</taxon>
        <taxon>Caerostris</taxon>
    </lineage>
</organism>